<dbReference type="InParanoid" id="D6Z349"/>
<feature type="binding site" evidence="14">
    <location>
        <position position="202"/>
    </location>
    <ligand>
        <name>NADP(+)</name>
        <dbReference type="ChEBI" id="CHEBI:58349"/>
    </ligand>
</feature>
<evidence type="ECO:0000313" key="17">
    <source>
        <dbReference type="EMBL" id="ADH85974.1"/>
    </source>
</evidence>
<comment type="pathway">
    <text evidence="3 12">Cofactor biosynthesis; riboflavin biosynthesis; 5-amino-6-(D-ribitylamino)uracil from GTP: step 3/4.</text>
</comment>
<keyword evidence="18" id="KW-1185">Reference proteome</keyword>
<dbReference type="RefSeq" id="WP_013163502.1">
    <property type="nucleotide sequence ID" value="NC_014216.1"/>
</dbReference>
<feature type="binding site" evidence="14">
    <location>
        <position position="156"/>
    </location>
    <ligand>
        <name>NADP(+)</name>
        <dbReference type="ChEBI" id="CHEBI:58349"/>
    </ligand>
</feature>
<dbReference type="AlphaFoldDB" id="D6Z349"/>
<gene>
    <name evidence="17" type="ordered locus">DaAHT2_1279</name>
</gene>
<dbReference type="EC" id="3.5.4.26" evidence="12"/>
<name>D6Z349_DESAT</name>
<dbReference type="NCBIfam" id="TIGR00227">
    <property type="entry name" value="ribD_Cterm"/>
    <property type="match status" value="1"/>
</dbReference>
<dbReference type="NCBIfam" id="TIGR00326">
    <property type="entry name" value="eubact_ribD"/>
    <property type="match status" value="1"/>
</dbReference>
<evidence type="ECO:0000256" key="13">
    <source>
        <dbReference type="PIRSR" id="PIRSR006769-1"/>
    </source>
</evidence>
<dbReference type="GO" id="GO:0008835">
    <property type="term" value="F:diaminohydroxyphosphoribosylaminopyrimidine deaminase activity"/>
    <property type="evidence" value="ECO:0007669"/>
    <property type="project" value="UniProtKB-EC"/>
</dbReference>
<comment type="pathway">
    <text evidence="2 12">Cofactor biosynthesis; riboflavin biosynthesis; 5-amino-6-(D-ribitylamino)uracil from GTP: step 2/4.</text>
</comment>
<feature type="binding site" evidence="14">
    <location>
        <position position="186"/>
    </location>
    <ligand>
        <name>substrate</name>
    </ligand>
</feature>
<organism evidence="17 18">
    <name type="scientific">Desulfurivibrio alkaliphilus (strain DSM 19089 / UNIQEM U267 / AHT2)</name>
    <dbReference type="NCBI Taxonomy" id="589865"/>
    <lineage>
        <taxon>Bacteria</taxon>
        <taxon>Pseudomonadati</taxon>
        <taxon>Thermodesulfobacteriota</taxon>
        <taxon>Desulfobulbia</taxon>
        <taxon>Desulfobulbales</taxon>
        <taxon>Desulfobulbaceae</taxon>
        <taxon>Desulfurivibrio</taxon>
    </lineage>
</organism>
<feature type="binding site" evidence="15">
    <location>
        <position position="53"/>
    </location>
    <ligand>
        <name>Zn(2+)</name>
        <dbReference type="ChEBI" id="CHEBI:29105"/>
        <note>catalytic</note>
    </ligand>
</feature>
<dbReference type="GO" id="GO:0008270">
    <property type="term" value="F:zinc ion binding"/>
    <property type="evidence" value="ECO:0007669"/>
    <property type="project" value="InterPro"/>
</dbReference>
<keyword evidence="8 12" id="KW-0862">Zinc</keyword>
<feature type="binding site" evidence="14">
    <location>
        <position position="206"/>
    </location>
    <ligand>
        <name>substrate</name>
    </ligand>
</feature>
<keyword evidence="11" id="KW-0511">Multifunctional enzyme</keyword>
<dbReference type="PIRSF" id="PIRSF006769">
    <property type="entry name" value="RibD"/>
    <property type="match status" value="1"/>
</dbReference>
<dbReference type="Pfam" id="PF01872">
    <property type="entry name" value="RibD_C"/>
    <property type="match status" value="1"/>
</dbReference>
<keyword evidence="10 12" id="KW-0560">Oxidoreductase</keyword>
<evidence type="ECO:0000256" key="9">
    <source>
        <dbReference type="ARBA" id="ARBA00022857"/>
    </source>
</evidence>
<evidence type="ECO:0000256" key="10">
    <source>
        <dbReference type="ARBA" id="ARBA00023002"/>
    </source>
</evidence>
<dbReference type="HOGENOM" id="CLU_036590_1_2_7"/>
<dbReference type="EC" id="1.1.1.193" evidence="12"/>
<feature type="binding site" evidence="14">
    <location>
        <begin position="299"/>
        <end position="305"/>
    </location>
    <ligand>
        <name>NADP(+)</name>
        <dbReference type="ChEBI" id="CHEBI:58349"/>
    </ligand>
</feature>
<dbReference type="InterPro" id="IPR011549">
    <property type="entry name" value="RibD_C"/>
</dbReference>
<proteinExistence type="inferred from homology"/>
<feature type="binding site" evidence="14">
    <location>
        <position position="224"/>
    </location>
    <ligand>
        <name>NADP(+)</name>
        <dbReference type="ChEBI" id="CHEBI:58349"/>
    </ligand>
</feature>
<evidence type="ECO:0000256" key="2">
    <source>
        <dbReference type="ARBA" id="ARBA00004882"/>
    </source>
</evidence>
<comment type="similarity">
    <text evidence="5 12">In the C-terminal section; belongs to the HTP reductase family.</text>
</comment>
<dbReference type="InterPro" id="IPR004794">
    <property type="entry name" value="Eubact_RibD"/>
</dbReference>
<dbReference type="eggNOG" id="COG0117">
    <property type="taxonomic scope" value="Bacteria"/>
</dbReference>
<dbReference type="PANTHER" id="PTHR38011">
    <property type="entry name" value="DIHYDROFOLATE REDUCTASE FAMILY PROTEIN (AFU_ORTHOLOGUE AFUA_8G06820)"/>
    <property type="match status" value="1"/>
</dbReference>
<evidence type="ECO:0000256" key="1">
    <source>
        <dbReference type="ARBA" id="ARBA00002151"/>
    </source>
</evidence>
<comment type="catalytic activity">
    <reaction evidence="12">
        <text>2,5-diamino-6-hydroxy-4-(5-phosphoribosylamino)-pyrimidine + H2O + H(+) = 5-amino-6-(5-phospho-D-ribosylamino)uracil + NH4(+)</text>
        <dbReference type="Rhea" id="RHEA:21868"/>
        <dbReference type="ChEBI" id="CHEBI:15377"/>
        <dbReference type="ChEBI" id="CHEBI:15378"/>
        <dbReference type="ChEBI" id="CHEBI:28938"/>
        <dbReference type="ChEBI" id="CHEBI:58453"/>
        <dbReference type="ChEBI" id="CHEBI:58614"/>
        <dbReference type="EC" id="3.5.4.26"/>
    </reaction>
</comment>
<dbReference type="FunCoup" id="D6Z349">
    <property type="interactions" value="444"/>
</dbReference>
<dbReference type="GO" id="GO:0008703">
    <property type="term" value="F:5-amino-6-(5-phosphoribosylamino)uracil reductase activity"/>
    <property type="evidence" value="ECO:0007669"/>
    <property type="project" value="UniProtKB-EC"/>
</dbReference>
<evidence type="ECO:0000256" key="8">
    <source>
        <dbReference type="ARBA" id="ARBA00022833"/>
    </source>
</evidence>
<feature type="active site" description="Proton donor" evidence="13">
    <location>
        <position position="55"/>
    </location>
</feature>
<dbReference type="Proteomes" id="UP000001508">
    <property type="component" value="Chromosome"/>
</dbReference>
<dbReference type="InterPro" id="IPR024072">
    <property type="entry name" value="DHFR-like_dom_sf"/>
</dbReference>
<dbReference type="EMBL" id="CP001940">
    <property type="protein sequence ID" value="ADH85974.1"/>
    <property type="molecule type" value="Genomic_DNA"/>
</dbReference>
<accession>D6Z349</accession>
<keyword evidence="12" id="KW-0378">Hydrolase</keyword>
<dbReference type="GO" id="GO:0009231">
    <property type="term" value="P:riboflavin biosynthetic process"/>
    <property type="evidence" value="ECO:0007669"/>
    <property type="project" value="UniProtKB-UniPathway"/>
</dbReference>
<reference evidence="18" key="1">
    <citation type="submission" date="2010-02" db="EMBL/GenBank/DDBJ databases">
        <title>Complete sequence of Desulfurivibrio alkaliphilus AHT2.</title>
        <authorList>
            <consortium name="US DOE Joint Genome Institute"/>
            <person name="Pitluck S."/>
            <person name="Chertkov O."/>
            <person name="Detter J.C."/>
            <person name="Han C."/>
            <person name="Tapia R."/>
            <person name="Larimer F."/>
            <person name="Land M."/>
            <person name="Hauser L."/>
            <person name="Kyrpides N."/>
            <person name="Mikhailova N."/>
            <person name="Sorokin D.Y."/>
            <person name="Muyzer G."/>
            <person name="Woyke T."/>
        </authorList>
    </citation>
    <scope>NUCLEOTIDE SEQUENCE [LARGE SCALE GENOMIC DNA]</scope>
    <source>
        <strain evidence="18">DSM 19089 / UNIQEM U267 / AHT2</strain>
    </source>
</reference>
<feature type="binding site" evidence="14">
    <location>
        <position position="172"/>
    </location>
    <ligand>
        <name>NADP(+)</name>
        <dbReference type="ChEBI" id="CHEBI:58349"/>
    </ligand>
</feature>
<dbReference type="PANTHER" id="PTHR38011:SF7">
    <property type="entry name" value="2,5-DIAMINO-6-RIBOSYLAMINO-4(3H)-PYRIMIDINONE 5'-PHOSPHATE REDUCTASE"/>
    <property type="match status" value="1"/>
</dbReference>
<evidence type="ECO:0000256" key="7">
    <source>
        <dbReference type="ARBA" id="ARBA00022723"/>
    </source>
</evidence>
<evidence type="ECO:0000259" key="16">
    <source>
        <dbReference type="PROSITE" id="PS51747"/>
    </source>
</evidence>
<evidence type="ECO:0000256" key="15">
    <source>
        <dbReference type="PIRSR" id="PIRSR006769-3"/>
    </source>
</evidence>
<feature type="binding site" evidence="15">
    <location>
        <position position="87"/>
    </location>
    <ligand>
        <name>Zn(2+)</name>
        <dbReference type="ChEBI" id="CHEBI:29105"/>
        <note>catalytic</note>
    </ligand>
</feature>
<dbReference type="SUPFAM" id="SSF53927">
    <property type="entry name" value="Cytidine deaminase-like"/>
    <property type="match status" value="1"/>
</dbReference>
<feature type="binding site" evidence="14">
    <location>
        <position position="297"/>
    </location>
    <ligand>
        <name>substrate</name>
    </ligand>
</feature>
<evidence type="ECO:0000256" key="6">
    <source>
        <dbReference type="ARBA" id="ARBA00022619"/>
    </source>
</evidence>
<dbReference type="PROSITE" id="PS00903">
    <property type="entry name" value="CYT_DCMP_DEAMINASES_1"/>
    <property type="match status" value="1"/>
</dbReference>
<dbReference type="InterPro" id="IPR016192">
    <property type="entry name" value="APOBEC/CMP_deaminase_Zn-bd"/>
</dbReference>
<dbReference type="UniPathway" id="UPA00275">
    <property type="reaction ID" value="UER00401"/>
</dbReference>
<dbReference type="CDD" id="cd01284">
    <property type="entry name" value="Riboflavin_deaminase-reductase"/>
    <property type="match status" value="1"/>
</dbReference>
<comment type="catalytic activity">
    <reaction evidence="12">
        <text>5-amino-6-(5-phospho-D-ribitylamino)uracil + NADP(+) = 5-amino-6-(5-phospho-D-ribosylamino)uracil + NADPH + H(+)</text>
        <dbReference type="Rhea" id="RHEA:17845"/>
        <dbReference type="ChEBI" id="CHEBI:15378"/>
        <dbReference type="ChEBI" id="CHEBI:57783"/>
        <dbReference type="ChEBI" id="CHEBI:58349"/>
        <dbReference type="ChEBI" id="CHEBI:58421"/>
        <dbReference type="ChEBI" id="CHEBI:58453"/>
        <dbReference type="EC" id="1.1.1.193"/>
    </reaction>
</comment>
<comment type="function">
    <text evidence="1 12">Converts 2,5-diamino-6-(ribosylamino)-4(3h)-pyrimidinone 5'-phosphate into 5-amino-6-(ribosylamino)-2,4(1h,3h)-pyrimidinedione 5'-phosphate.</text>
</comment>
<dbReference type="InterPro" id="IPR002125">
    <property type="entry name" value="CMP_dCMP_dom"/>
</dbReference>
<dbReference type="eggNOG" id="COG1985">
    <property type="taxonomic scope" value="Bacteria"/>
</dbReference>
<keyword evidence="7 12" id="KW-0479">Metal-binding</keyword>
<evidence type="ECO:0000256" key="14">
    <source>
        <dbReference type="PIRSR" id="PIRSR006769-2"/>
    </source>
</evidence>
<evidence type="ECO:0000256" key="3">
    <source>
        <dbReference type="ARBA" id="ARBA00004910"/>
    </source>
</evidence>
<dbReference type="Gene3D" id="3.40.140.10">
    <property type="entry name" value="Cytidine Deaminase, domain 2"/>
    <property type="match status" value="1"/>
</dbReference>
<dbReference type="SUPFAM" id="SSF53597">
    <property type="entry name" value="Dihydrofolate reductase-like"/>
    <property type="match status" value="1"/>
</dbReference>
<dbReference type="GO" id="GO:0050661">
    <property type="term" value="F:NADP binding"/>
    <property type="evidence" value="ECO:0007669"/>
    <property type="project" value="InterPro"/>
</dbReference>
<keyword evidence="9 12" id="KW-0521">NADP</keyword>
<evidence type="ECO:0000256" key="5">
    <source>
        <dbReference type="ARBA" id="ARBA00007417"/>
    </source>
</evidence>
<evidence type="ECO:0000313" key="18">
    <source>
        <dbReference type="Proteomes" id="UP000001508"/>
    </source>
</evidence>
<feature type="binding site" evidence="14">
    <location>
        <position position="170"/>
    </location>
    <ligand>
        <name>substrate</name>
    </ligand>
</feature>
<dbReference type="InterPro" id="IPR050765">
    <property type="entry name" value="Riboflavin_Biosynth_HTPR"/>
</dbReference>
<keyword evidence="6 12" id="KW-0686">Riboflavin biosynthesis</keyword>
<feature type="domain" description="CMP/dCMP-type deaminase" evidence="16">
    <location>
        <begin position="4"/>
        <end position="125"/>
    </location>
</feature>
<dbReference type="Pfam" id="PF00383">
    <property type="entry name" value="dCMP_cyt_deam_1"/>
    <property type="match status" value="1"/>
</dbReference>
<dbReference type="PROSITE" id="PS51747">
    <property type="entry name" value="CYT_DCMP_DEAMINASES_2"/>
    <property type="match status" value="1"/>
</dbReference>
<protein>
    <recommendedName>
        <fullName evidence="12">Riboflavin biosynthesis protein RibD</fullName>
    </recommendedName>
    <domain>
        <recommendedName>
            <fullName evidence="12">Diaminohydroxyphosphoribosylaminopyrimidine deaminase</fullName>
            <shortName evidence="12">DRAP deaminase</shortName>
            <ecNumber evidence="12">3.5.4.26</ecNumber>
        </recommendedName>
        <alternativeName>
            <fullName evidence="12">Riboflavin-specific deaminase</fullName>
        </alternativeName>
    </domain>
    <domain>
        <recommendedName>
            <fullName evidence="12">5-amino-6-(5-phosphoribosylamino)uracil reductase</fullName>
            <ecNumber evidence="12">1.1.1.193</ecNumber>
        </recommendedName>
        <alternativeName>
            <fullName evidence="12">HTP reductase</fullName>
        </alternativeName>
    </domain>
</protein>
<dbReference type="KEGG" id="dak:DaAHT2_1279"/>
<dbReference type="STRING" id="589865.DaAHT2_1279"/>
<comment type="cofactor">
    <cofactor evidence="12 15">
        <name>Zn(2+)</name>
        <dbReference type="ChEBI" id="CHEBI:29105"/>
    </cofactor>
    <text evidence="12 15">Binds 1 zinc ion.</text>
</comment>
<evidence type="ECO:0000256" key="12">
    <source>
        <dbReference type="PIRNR" id="PIRNR006769"/>
    </source>
</evidence>
<evidence type="ECO:0000256" key="4">
    <source>
        <dbReference type="ARBA" id="ARBA00005259"/>
    </source>
</evidence>
<sequence>MVSATDQAYMKMALELARKGVGKTSPNPCVGAVLVKDGQVVGRGWHRRAGEPHAEINALAAAGDLAGGATIYVTLEPCNHQGRTPPCSKAIEAAGIRRVVYGMSDPNPVAGGGGAYLAGRGLEVLAGVLADDCRRLNLPFSKRVTTGYPWVQLKAAVSLDGRIAAATGRSKWITGEQARRQVHRLRCLSDAILVGSGTVLADDPSLTTRLPGKGRDPLRVILDSKLATPPAAKVVAHDSAAATWIFCGPDAAESKERQLRRPGVEVHRVGLEADGTLRLVEVLEHLGRAGVTTLLVEGGGRVHGSFLRRGLADEVIFFIAPLLLGGDGMAAVSELGLADPSQAPRLHEIERRRCGDDLMIRGRLRPLK</sequence>
<feature type="binding site" evidence="14">
    <location>
        <position position="209"/>
    </location>
    <ligand>
        <name>substrate</name>
    </ligand>
</feature>
<evidence type="ECO:0000256" key="11">
    <source>
        <dbReference type="ARBA" id="ARBA00023268"/>
    </source>
</evidence>
<feature type="binding site" evidence="15">
    <location>
        <position position="78"/>
    </location>
    <ligand>
        <name>Zn(2+)</name>
        <dbReference type="ChEBI" id="CHEBI:29105"/>
        <note>catalytic</note>
    </ligand>
</feature>
<dbReference type="InterPro" id="IPR016193">
    <property type="entry name" value="Cytidine_deaminase-like"/>
</dbReference>
<dbReference type="Gene3D" id="3.40.430.10">
    <property type="entry name" value="Dihydrofolate Reductase, subunit A"/>
    <property type="match status" value="1"/>
</dbReference>
<dbReference type="InterPro" id="IPR002734">
    <property type="entry name" value="RibDG_C"/>
</dbReference>
<comment type="similarity">
    <text evidence="4 12">In the N-terminal section; belongs to the cytidine and deoxycytidylate deaminase family.</text>
</comment>
<feature type="binding site" evidence="14">
    <location>
        <position position="198"/>
    </location>
    <ligand>
        <name>NADP(+)</name>
        <dbReference type="ChEBI" id="CHEBI:58349"/>
    </ligand>
</feature>